<evidence type="ECO:0000256" key="2">
    <source>
        <dbReference type="ARBA" id="ARBA00007947"/>
    </source>
</evidence>
<keyword evidence="4" id="KW-0548">Nucleotidyltransferase</keyword>
<evidence type="ECO:0000313" key="11">
    <source>
        <dbReference type="Proteomes" id="UP000178104"/>
    </source>
</evidence>
<comment type="function">
    <text evidence="8">Catalyzes the last two sequential reactions in the de novo biosynthetic pathway for UDP-N-acetylglucosamine (UDP-GlcNAc). The C-terminal domain catalyzes the transfer of acetyl group from acetyl coenzyme A to glucosamine-1-phosphate (GlcN-1-P) to produce N-acetylglucosamine-1-phosphate (GlcNAc-1-P), which is converted into UDP-GlcNAc by the transfer of uridine 5-monophosphate (from uridine 5-triphosphate), a reaction catalyzed by the N-terminal domain.</text>
</comment>
<sequence length="252" mass="28734">MQKIQIIILAAGHGKRMQSELHKVLIPLHGKPLIAHVLSAIKESGVCDSPIIVVGQQRELVMKTLRDMGNNYRYAIQEEQLGTGHAVMAAQEMLENKADHVVVLYGDHPFISSATIQKLVKKHLDSNHKITMATVKLPDFEDWREVFYANFSRIIRDANGNIINDVQFKDASEEEKKVTEVNPCYFCFEASWLWEKLRILKTDNTQKEYYLTDLIKIATKEGIKIESIEIEPHEALGANTKEELNILEKLVV</sequence>
<accession>A0A1F6XMA1</accession>
<dbReference type="EMBL" id="MFVE01000006">
    <property type="protein sequence ID" value="OGI95151.1"/>
    <property type="molecule type" value="Genomic_DNA"/>
</dbReference>
<feature type="domain" description="MobA-like NTP transferase" evidence="9">
    <location>
        <begin position="7"/>
        <end position="135"/>
    </location>
</feature>
<dbReference type="InterPro" id="IPR029044">
    <property type="entry name" value="Nucleotide-diphossugar_trans"/>
</dbReference>
<dbReference type="PANTHER" id="PTHR43584">
    <property type="entry name" value="NUCLEOTIDYL TRANSFERASE"/>
    <property type="match status" value="1"/>
</dbReference>
<reference evidence="10 11" key="1">
    <citation type="journal article" date="2016" name="Nat. Commun.">
        <title>Thousands of microbial genomes shed light on interconnected biogeochemical processes in an aquifer system.</title>
        <authorList>
            <person name="Anantharaman K."/>
            <person name="Brown C.T."/>
            <person name="Hug L.A."/>
            <person name="Sharon I."/>
            <person name="Castelle C.J."/>
            <person name="Probst A.J."/>
            <person name="Thomas B.C."/>
            <person name="Singh A."/>
            <person name="Wilkins M.J."/>
            <person name="Karaoz U."/>
            <person name="Brodie E.L."/>
            <person name="Williams K.H."/>
            <person name="Hubbard S.S."/>
            <person name="Banfield J.F."/>
        </authorList>
    </citation>
    <scope>NUCLEOTIDE SEQUENCE [LARGE SCALE GENOMIC DNA]</scope>
</reference>
<proteinExistence type="inferred from homology"/>
<dbReference type="InterPro" id="IPR050065">
    <property type="entry name" value="GlmU-like"/>
</dbReference>
<organism evidence="10 11">
    <name type="scientific">Candidatus Nomurabacteria bacterium RIFCSPLOWO2_01_FULL_42_17</name>
    <dbReference type="NCBI Taxonomy" id="1801780"/>
    <lineage>
        <taxon>Bacteria</taxon>
        <taxon>Candidatus Nomuraibacteriota</taxon>
    </lineage>
</organism>
<comment type="catalytic activity">
    <reaction evidence="6">
        <text>alpha-D-glucosamine 1-phosphate + acetyl-CoA = N-acetyl-alpha-D-glucosamine 1-phosphate + CoA + H(+)</text>
        <dbReference type="Rhea" id="RHEA:13725"/>
        <dbReference type="ChEBI" id="CHEBI:15378"/>
        <dbReference type="ChEBI" id="CHEBI:57287"/>
        <dbReference type="ChEBI" id="CHEBI:57288"/>
        <dbReference type="ChEBI" id="CHEBI:57776"/>
        <dbReference type="ChEBI" id="CHEBI:58516"/>
        <dbReference type="EC" id="2.3.1.157"/>
    </reaction>
</comment>
<protein>
    <recommendedName>
        <fullName evidence="9">MobA-like NTP transferase domain-containing protein</fullName>
    </recommendedName>
</protein>
<dbReference type="AlphaFoldDB" id="A0A1F6XMA1"/>
<evidence type="ECO:0000256" key="3">
    <source>
        <dbReference type="ARBA" id="ARBA00022679"/>
    </source>
</evidence>
<dbReference type="CDD" id="cd02540">
    <property type="entry name" value="GT2_GlmU_N_bac"/>
    <property type="match status" value="1"/>
</dbReference>
<dbReference type="PANTHER" id="PTHR43584:SF3">
    <property type="entry name" value="BIFUNCTIONAL PROTEIN GLMU"/>
    <property type="match status" value="1"/>
</dbReference>
<evidence type="ECO:0000256" key="1">
    <source>
        <dbReference type="ARBA" id="ARBA00007707"/>
    </source>
</evidence>
<comment type="similarity">
    <text evidence="1">In the C-terminal section; belongs to the transferase hexapeptide repeat family.</text>
</comment>
<evidence type="ECO:0000256" key="5">
    <source>
        <dbReference type="ARBA" id="ARBA00023315"/>
    </source>
</evidence>
<evidence type="ECO:0000256" key="8">
    <source>
        <dbReference type="ARBA" id="ARBA00049628"/>
    </source>
</evidence>
<keyword evidence="5" id="KW-0012">Acyltransferase</keyword>
<dbReference type="GO" id="GO:0019134">
    <property type="term" value="F:glucosamine-1-phosphate N-acetyltransferase activity"/>
    <property type="evidence" value="ECO:0007669"/>
    <property type="project" value="UniProtKB-EC"/>
</dbReference>
<gene>
    <name evidence="10" type="ORF">A2917_00655</name>
</gene>
<dbReference type="GO" id="GO:0003977">
    <property type="term" value="F:UDP-N-acetylglucosamine diphosphorylase activity"/>
    <property type="evidence" value="ECO:0007669"/>
    <property type="project" value="UniProtKB-EC"/>
</dbReference>
<dbReference type="Gene3D" id="3.90.550.10">
    <property type="entry name" value="Spore Coat Polysaccharide Biosynthesis Protein SpsA, Chain A"/>
    <property type="match status" value="1"/>
</dbReference>
<dbReference type="Pfam" id="PF12804">
    <property type="entry name" value="NTP_transf_3"/>
    <property type="match status" value="1"/>
</dbReference>
<evidence type="ECO:0000313" key="10">
    <source>
        <dbReference type="EMBL" id="OGI95151.1"/>
    </source>
</evidence>
<dbReference type="InterPro" id="IPR025877">
    <property type="entry name" value="MobA-like_NTP_Trfase"/>
</dbReference>
<dbReference type="STRING" id="1801780.A2917_00655"/>
<evidence type="ECO:0000256" key="4">
    <source>
        <dbReference type="ARBA" id="ARBA00022695"/>
    </source>
</evidence>
<comment type="similarity">
    <text evidence="2">In the N-terminal section; belongs to the N-acetylglucosamine-1-phosphate uridyltransferase family.</text>
</comment>
<comment type="catalytic activity">
    <reaction evidence="7">
        <text>N-acetyl-alpha-D-glucosamine 1-phosphate + UTP + H(+) = UDP-N-acetyl-alpha-D-glucosamine + diphosphate</text>
        <dbReference type="Rhea" id="RHEA:13509"/>
        <dbReference type="ChEBI" id="CHEBI:15378"/>
        <dbReference type="ChEBI" id="CHEBI:33019"/>
        <dbReference type="ChEBI" id="CHEBI:46398"/>
        <dbReference type="ChEBI" id="CHEBI:57705"/>
        <dbReference type="ChEBI" id="CHEBI:57776"/>
        <dbReference type="EC" id="2.7.7.23"/>
    </reaction>
</comment>
<evidence type="ECO:0000259" key="9">
    <source>
        <dbReference type="Pfam" id="PF12804"/>
    </source>
</evidence>
<evidence type="ECO:0000256" key="7">
    <source>
        <dbReference type="ARBA" id="ARBA00048493"/>
    </source>
</evidence>
<dbReference type="Proteomes" id="UP000178104">
    <property type="component" value="Unassembled WGS sequence"/>
</dbReference>
<keyword evidence="3" id="KW-0808">Transferase</keyword>
<name>A0A1F6XMA1_9BACT</name>
<evidence type="ECO:0000256" key="6">
    <source>
        <dbReference type="ARBA" id="ARBA00048247"/>
    </source>
</evidence>
<dbReference type="SUPFAM" id="SSF53448">
    <property type="entry name" value="Nucleotide-diphospho-sugar transferases"/>
    <property type="match status" value="1"/>
</dbReference>
<comment type="caution">
    <text evidence="10">The sequence shown here is derived from an EMBL/GenBank/DDBJ whole genome shotgun (WGS) entry which is preliminary data.</text>
</comment>